<dbReference type="Proteomes" id="UP000821837">
    <property type="component" value="Unassembled WGS sequence"/>
</dbReference>
<evidence type="ECO:0000313" key="1">
    <source>
        <dbReference type="EMBL" id="KAH7935338.1"/>
    </source>
</evidence>
<sequence length="68" mass="7575">MSEEVIAWPDQQQRERNKAGFLAKRAGKGPRSIIGCVDGCLVEINTPSESAHSYFNRKKFPSLILQGI</sequence>
<reference evidence="1" key="1">
    <citation type="journal article" date="2020" name="Cell">
        <title>Large-Scale Comparative Analyses of Tick Genomes Elucidate Their Genetic Diversity and Vector Capacities.</title>
        <authorList>
            <consortium name="Tick Genome and Microbiome Consortium (TIGMIC)"/>
            <person name="Jia N."/>
            <person name="Wang J."/>
            <person name="Shi W."/>
            <person name="Du L."/>
            <person name="Sun Y."/>
            <person name="Zhan W."/>
            <person name="Jiang J.F."/>
            <person name="Wang Q."/>
            <person name="Zhang B."/>
            <person name="Ji P."/>
            <person name="Bell-Sakyi L."/>
            <person name="Cui X.M."/>
            <person name="Yuan T.T."/>
            <person name="Jiang B.G."/>
            <person name="Yang W.F."/>
            <person name="Lam T.T."/>
            <person name="Chang Q.C."/>
            <person name="Ding S.J."/>
            <person name="Wang X.J."/>
            <person name="Zhu J.G."/>
            <person name="Ruan X.D."/>
            <person name="Zhao L."/>
            <person name="Wei J.T."/>
            <person name="Ye R.Z."/>
            <person name="Que T.C."/>
            <person name="Du C.H."/>
            <person name="Zhou Y.H."/>
            <person name="Cheng J.X."/>
            <person name="Dai P.F."/>
            <person name="Guo W.B."/>
            <person name="Han X.H."/>
            <person name="Huang E.J."/>
            <person name="Li L.F."/>
            <person name="Wei W."/>
            <person name="Gao Y.C."/>
            <person name="Liu J.Z."/>
            <person name="Shao H.Z."/>
            <person name="Wang X."/>
            <person name="Wang C.C."/>
            <person name="Yang T.C."/>
            <person name="Huo Q.B."/>
            <person name="Li W."/>
            <person name="Chen H.Y."/>
            <person name="Chen S.E."/>
            <person name="Zhou L.G."/>
            <person name="Ni X.B."/>
            <person name="Tian J.H."/>
            <person name="Sheng Y."/>
            <person name="Liu T."/>
            <person name="Pan Y.S."/>
            <person name="Xia L.Y."/>
            <person name="Li J."/>
            <person name="Zhao F."/>
            <person name="Cao W.C."/>
        </authorList>
    </citation>
    <scope>NUCLEOTIDE SEQUENCE</scope>
    <source>
        <strain evidence="1">Rsan-2018</strain>
    </source>
</reference>
<proteinExistence type="predicted"/>
<dbReference type="EMBL" id="JABSTV010001255">
    <property type="protein sequence ID" value="KAH7935338.1"/>
    <property type="molecule type" value="Genomic_DNA"/>
</dbReference>
<accession>A0A9D4PCY2</accession>
<reference evidence="1" key="2">
    <citation type="submission" date="2021-09" db="EMBL/GenBank/DDBJ databases">
        <authorList>
            <person name="Jia N."/>
            <person name="Wang J."/>
            <person name="Shi W."/>
            <person name="Du L."/>
            <person name="Sun Y."/>
            <person name="Zhan W."/>
            <person name="Jiang J."/>
            <person name="Wang Q."/>
            <person name="Zhang B."/>
            <person name="Ji P."/>
            <person name="Sakyi L.B."/>
            <person name="Cui X."/>
            <person name="Yuan T."/>
            <person name="Jiang B."/>
            <person name="Yang W."/>
            <person name="Lam T.T.-Y."/>
            <person name="Chang Q."/>
            <person name="Ding S."/>
            <person name="Wang X."/>
            <person name="Zhu J."/>
            <person name="Ruan X."/>
            <person name="Zhao L."/>
            <person name="Wei J."/>
            <person name="Que T."/>
            <person name="Du C."/>
            <person name="Cheng J."/>
            <person name="Dai P."/>
            <person name="Han X."/>
            <person name="Huang E."/>
            <person name="Gao Y."/>
            <person name="Liu J."/>
            <person name="Shao H."/>
            <person name="Ye R."/>
            <person name="Li L."/>
            <person name="Wei W."/>
            <person name="Wang X."/>
            <person name="Wang C."/>
            <person name="Huo Q."/>
            <person name="Li W."/>
            <person name="Guo W."/>
            <person name="Chen H."/>
            <person name="Chen S."/>
            <person name="Zhou L."/>
            <person name="Zhou L."/>
            <person name="Ni X."/>
            <person name="Tian J."/>
            <person name="Zhou Y."/>
            <person name="Sheng Y."/>
            <person name="Liu T."/>
            <person name="Pan Y."/>
            <person name="Xia L."/>
            <person name="Li J."/>
            <person name="Zhao F."/>
            <person name="Cao W."/>
        </authorList>
    </citation>
    <scope>NUCLEOTIDE SEQUENCE</scope>
    <source>
        <strain evidence="1">Rsan-2018</strain>
        <tissue evidence="1">Larvae</tissue>
    </source>
</reference>
<evidence type="ECO:0000313" key="2">
    <source>
        <dbReference type="Proteomes" id="UP000821837"/>
    </source>
</evidence>
<keyword evidence="2" id="KW-1185">Reference proteome</keyword>
<name>A0A9D4PCY2_RHISA</name>
<comment type="caution">
    <text evidence="1">The sequence shown here is derived from an EMBL/GenBank/DDBJ whole genome shotgun (WGS) entry which is preliminary data.</text>
</comment>
<protein>
    <submittedName>
        <fullName evidence="1">Uncharacterized protein</fullName>
    </submittedName>
</protein>
<gene>
    <name evidence="1" type="ORF">HPB52_006418</name>
</gene>
<dbReference type="AlphaFoldDB" id="A0A9D4PCY2"/>
<organism evidence="1 2">
    <name type="scientific">Rhipicephalus sanguineus</name>
    <name type="common">Brown dog tick</name>
    <name type="synonym">Ixodes sanguineus</name>
    <dbReference type="NCBI Taxonomy" id="34632"/>
    <lineage>
        <taxon>Eukaryota</taxon>
        <taxon>Metazoa</taxon>
        <taxon>Ecdysozoa</taxon>
        <taxon>Arthropoda</taxon>
        <taxon>Chelicerata</taxon>
        <taxon>Arachnida</taxon>
        <taxon>Acari</taxon>
        <taxon>Parasitiformes</taxon>
        <taxon>Ixodida</taxon>
        <taxon>Ixodoidea</taxon>
        <taxon>Ixodidae</taxon>
        <taxon>Rhipicephalinae</taxon>
        <taxon>Rhipicephalus</taxon>
        <taxon>Rhipicephalus</taxon>
    </lineage>
</organism>